<keyword evidence="1" id="KW-0732">Signal</keyword>
<keyword evidence="3" id="KW-1185">Reference proteome</keyword>
<evidence type="ECO:0000313" key="2">
    <source>
        <dbReference type="EMBL" id="EPR72754.1"/>
    </source>
</evidence>
<proteinExistence type="predicted"/>
<reference evidence="2 3" key="1">
    <citation type="journal article" date="2013" name="Genome Announc.">
        <title>Draft Genome Sequence of Winogradskyella psychrotolerans RS-3T, Isolated from the Marine Transect of Kongsfjorden, Ny-Alesund, Svalbard, Arctic Ocean.</title>
        <authorList>
            <person name="Kumar Pinnaka A."/>
            <person name="Ara S."/>
            <person name="Singh A."/>
            <person name="Shivaji S."/>
        </authorList>
    </citation>
    <scope>NUCLEOTIDE SEQUENCE [LARGE SCALE GENOMIC DNA]</scope>
    <source>
        <strain evidence="2 3">RS-3</strain>
    </source>
</reference>
<feature type="chain" id="PRO_5004547132" evidence="1">
    <location>
        <begin position="23"/>
        <end position="315"/>
    </location>
</feature>
<name>S7X170_9FLAO</name>
<dbReference type="AlphaFoldDB" id="S7X170"/>
<dbReference type="EMBL" id="ATMR01000102">
    <property type="protein sequence ID" value="EPR72754.1"/>
    <property type="molecule type" value="Genomic_DNA"/>
</dbReference>
<dbReference type="STRING" id="641526.ADIWIN_2367"/>
<evidence type="ECO:0000256" key="1">
    <source>
        <dbReference type="SAM" id="SignalP"/>
    </source>
</evidence>
<gene>
    <name evidence="2" type="ORF">ADIWIN_2367</name>
</gene>
<dbReference type="RefSeq" id="WP_020895279.1">
    <property type="nucleotide sequence ID" value="NZ_ATMR01000102.1"/>
</dbReference>
<feature type="signal peptide" evidence="1">
    <location>
        <begin position="1"/>
        <end position="22"/>
    </location>
</feature>
<dbReference type="OrthoDB" id="1409196at2"/>
<accession>S7X170</accession>
<organism evidence="2 3">
    <name type="scientific">Winogradskyella psychrotolerans RS-3</name>
    <dbReference type="NCBI Taxonomy" id="641526"/>
    <lineage>
        <taxon>Bacteria</taxon>
        <taxon>Pseudomonadati</taxon>
        <taxon>Bacteroidota</taxon>
        <taxon>Flavobacteriia</taxon>
        <taxon>Flavobacteriales</taxon>
        <taxon>Flavobacteriaceae</taxon>
        <taxon>Winogradskyella</taxon>
    </lineage>
</organism>
<comment type="caution">
    <text evidence="2">The sequence shown here is derived from an EMBL/GenBank/DDBJ whole genome shotgun (WGS) entry which is preliminary data.</text>
</comment>
<dbReference type="Proteomes" id="UP000014962">
    <property type="component" value="Unassembled WGS sequence"/>
</dbReference>
<sequence length="315" mass="32738">MKNIFKISFLFSLLLVSFNSCDSSEGENEGKFNESPESGWVQFQTSQLSIDLGGYDVSVPAGIPVEVNVPIVANDLTISYSFVPVSGANPNTVFSNTGNLLSPGGTSSNFDTTFPEIQLNIAEAAAANITETMVFDVVLDGTDNSGIAIGISGTEETRPTTIRVTICPEIEVAIAGLLANDDFFVGDYNLTVTSGDSLFGGDVFADQTVTVTADASGTFNRSFDVAYAPGGNIVSIGFNINSDGQIVVQNDISTGIACAAGEDLTIGGDSANIFTLDACTVAESESVTLNMLDFFGGSGGCGVENIELTVVLTKI</sequence>
<protein>
    <submittedName>
        <fullName evidence="2">Uncharacterized protein</fullName>
    </submittedName>
</protein>
<evidence type="ECO:0000313" key="3">
    <source>
        <dbReference type="Proteomes" id="UP000014962"/>
    </source>
</evidence>